<organism evidence="1">
    <name type="scientific">Anguilla anguilla</name>
    <name type="common">European freshwater eel</name>
    <name type="synonym">Muraena anguilla</name>
    <dbReference type="NCBI Taxonomy" id="7936"/>
    <lineage>
        <taxon>Eukaryota</taxon>
        <taxon>Metazoa</taxon>
        <taxon>Chordata</taxon>
        <taxon>Craniata</taxon>
        <taxon>Vertebrata</taxon>
        <taxon>Euteleostomi</taxon>
        <taxon>Actinopterygii</taxon>
        <taxon>Neopterygii</taxon>
        <taxon>Teleostei</taxon>
        <taxon>Anguilliformes</taxon>
        <taxon>Anguillidae</taxon>
        <taxon>Anguilla</taxon>
    </lineage>
</organism>
<proteinExistence type="predicted"/>
<protein>
    <submittedName>
        <fullName evidence="1">Uncharacterized protein</fullName>
    </submittedName>
</protein>
<reference evidence="1" key="2">
    <citation type="journal article" date="2015" name="Fish Shellfish Immunol.">
        <title>Early steps in the European eel (Anguilla anguilla)-Vibrio vulnificus interaction in the gills: Role of the RtxA13 toxin.</title>
        <authorList>
            <person name="Callol A."/>
            <person name="Pajuelo D."/>
            <person name="Ebbesson L."/>
            <person name="Teles M."/>
            <person name="MacKenzie S."/>
            <person name="Amaro C."/>
        </authorList>
    </citation>
    <scope>NUCLEOTIDE SEQUENCE</scope>
</reference>
<dbReference type="EMBL" id="GBXM01083082">
    <property type="protein sequence ID" value="JAH25495.1"/>
    <property type="molecule type" value="Transcribed_RNA"/>
</dbReference>
<accession>A0A0E9RAJ0</accession>
<name>A0A0E9RAJ0_ANGAN</name>
<sequence>MWINSTISKVYANSDMSNCFNGSAVLLWARQCCWGIRDCEVVQRSAGDCGSALGYLLLNPIKIQEISPLPSTKAEADPVMTGGTKKRK</sequence>
<reference evidence="1" key="1">
    <citation type="submission" date="2014-11" db="EMBL/GenBank/DDBJ databases">
        <authorList>
            <person name="Amaro Gonzalez C."/>
        </authorList>
    </citation>
    <scope>NUCLEOTIDE SEQUENCE</scope>
</reference>
<evidence type="ECO:0000313" key="1">
    <source>
        <dbReference type="EMBL" id="JAH25495.1"/>
    </source>
</evidence>
<dbReference type="AlphaFoldDB" id="A0A0E9RAJ0"/>